<organism evidence="1 2">
    <name type="scientific">Brenneria corticis</name>
    <dbReference type="NCBI Taxonomy" id="2173106"/>
    <lineage>
        <taxon>Bacteria</taxon>
        <taxon>Pseudomonadati</taxon>
        <taxon>Pseudomonadota</taxon>
        <taxon>Gammaproteobacteria</taxon>
        <taxon>Enterobacterales</taxon>
        <taxon>Pectobacteriaceae</taxon>
        <taxon>Brenneria</taxon>
    </lineage>
</organism>
<keyword evidence="2" id="KW-1185">Reference proteome</keyword>
<gene>
    <name evidence="1" type="ORF">DDT56_18790</name>
</gene>
<accession>A0A2U1TQ89</accession>
<evidence type="ECO:0000313" key="1">
    <source>
        <dbReference type="EMBL" id="PWC11570.1"/>
    </source>
</evidence>
<reference evidence="1 2" key="1">
    <citation type="submission" date="2018-04" db="EMBL/GenBank/DDBJ databases">
        <title>Brenneria corticis sp.nov.</title>
        <authorList>
            <person name="Li Y."/>
        </authorList>
    </citation>
    <scope>NUCLEOTIDE SEQUENCE [LARGE SCALE GENOMIC DNA]</scope>
    <source>
        <strain evidence="1 2">CFCC 11842</strain>
    </source>
</reference>
<dbReference type="Proteomes" id="UP000296159">
    <property type="component" value="Unassembled WGS sequence"/>
</dbReference>
<sequence length="67" mass="7435">MQVIDMDVQRPHVAAMLKNIAHNFVKRTVPLAFYAICPKCGAIVPMAQIRAQDSRTGGRRKAITVTQ</sequence>
<name>A0A2U1TQ89_9GAMM</name>
<dbReference type="EMBL" id="QDKH01000027">
    <property type="protein sequence ID" value="PWC11570.1"/>
    <property type="molecule type" value="Genomic_DNA"/>
</dbReference>
<protein>
    <submittedName>
        <fullName evidence="1">Uncharacterized protein</fullName>
    </submittedName>
</protein>
<evidence type="ECO:0000313" key="2">
    <source>
        <dbReference type="Proteomes" id="UP000296159"/>
    </source>
</evidence>
<dbReference type="AlphaFoldDB" id="A0A2U1TQ89"/>
<comment type="caution">
    <text evidence="1">The sequence shown here is derived from an EMBL/GenBank/DDBJ whole genome shotgun (WGS) entry which is preliminary data.</text>
</comment>
<proteinExistence type="predicted"/>